<accession>A0A836KNN0</accession>
<dbReference type="EMBL" id="JAFEUZ010000016">
    <property type="protein sequence ID" value="KAG5482059.1"/>
    <property type="molecule type" value="Genomic_DNA"/>
</dbReference>
<dbReference type="Proteomes" id="UP000673552">
    <property type="component" value="Unassembled WGS sequence"/>
</dbReference>
<feature type="region of interest" description="Disordered" evidence="1">
    <location>
        <begin position="821"/>
        <end position="847"/>
    </location>
</feature>
<reference evidence="3" key="2">
    <citation type="journal article" date="2021" name="Sci. Data">
        <title>Chromosome-scale genome sequencing, assembly and annotation of six genomes from subfamily Leishmaniinae.</title>
        <authorList>
            <person name="Almutairi H."/>
            <person name="Urbaniak M.D."/>
            <person name="Bates M.D."/>
            <person name="Jariyapan N."/>
            <person name="Kwakye-Nuako G."/>
            <person name="Thomaz Soccol V."/>
            <person name="Al-Salem W.S."/>
            <person name="Dillon R.J."/>
            <person name="Bates P.A."/>
            <person name="Gatherer D."/>
        </authorList>
    </citation>
    <scope>NUCLEOTIDE SEQUENCE [LARGE SCALE GENOMIC DNA]</scope>
</reference>
<sequence>MSYDTNLHRTFDYQLSPAPLRIIDWAPVRSVARSVLQTGQGAKALTLVDDASANMPHVALAYVKQENKRRAHVSHGPSASLAPAAAANDLAAAEGPLSAIGEPTASQHLRLSAASPYYTPGMNGGTAAAARGSGGGHSELYALKVNDTVPQQQQQPQSDAWGAAPGEPAGGAGTGGTAALSAALAHTVGLSTEATSVVAAPATAALASGGSSSGMAAPAAMAGSAQRSRALSSPSTAPPLLVKSASKYGAAGIMYGFDSVYRRESFGVLMGLLTGAGYHQMNTYYRQEQPALPRRMEPAMGEHRSRSGTSPVGVVTALPAPRSSSTANFATNRSAAEQEPCSLADTVMAVGAADSQAAEGSLQTSPPTLQPRLGPVMASQRQGQLQVYNALQLFWYWGARRWTGVLNVRVTPLPSGDALLPVCEYVARTEMTECSIVIDDPVVYMHGFVVMLGRRTRAVEEMRRGHGTTAASSGAEMQCLLGLNQAGTRHSLEAAAAAPLANGATGTSAVITPVADAQPRSAERAGPPSTPSAPGAHMNGIHSRTDRSTGETPSSTSGSAGVTKTSPVSNAISSPTHMPPPPVSALRQPHSSSPTAHTASDSDNAQSAAPHDLAIPLEAASAVGSAGAAPLPEWLYWYQRCVLETTDEWLWNRAASEVAEDAARSTTPWWKPRHIKMGVGLSLRYRKPRGVNVYWGWSARVGRGTHFSGHIDVLRRMSCAVSSTFGFLDVSVRLRVNLVTLHQTALDAGVCWRPVPQVPEFAVRLATSANGATLGVEVADVAPTLYGPVVARLSRWRSRRHLEEAAVPNVKTAGCGEAGVASPMPSAAEPSVTAGQSSAISGSPRGVAEGSGEDLVGLLPVTWHYLQGAGSLITSTISSVTGVVMSRLVSASSASSATRCTGGAGNVGSISIAQGSVSDVRHPPAPLSATSTFTTPAMASTLPAEPQLSCIALPAGQASLRYARNAWHALADLGWLENMLRTSHVNVSMGVTSEPSNRHREWSLFLIINEK</sequence>
<keyword evidence="3" id="KW-1185">Reference proteome</keyword>
<dbReference type="RefSeq" id="XP_067179852.1">
    <property type="nucleotide sequence ID" value="XM_067323217.1"/>
</dbReference>
<evidence type="ECO:0000313" key="3">
    <source>
        <dbReference type="Proteomes" id="UP000673552"/>
    </source>
</evidence>
<feature type="compositionally biased region" description="Polar residues" evidence="1">
    <location>
        <begin position="589"/>
        <end position="607"/>
    </location>
</feature>
<feature type="compositionally biased region" description="Low complexity" evidence="1">
    <location>
        <begin position="550"/>
        <end position="561"/>
    </location>
</feature>
<dbReference type="GeneID" id="92515729"/>
<reference evidence="3" key="1">
    <citation type="journal article" date="2021" name="Microbiol. Resour. Announc.">
        <title>LGAAP: Leishmaniinae Genome Assembly and Annotation Pipeline.</title>
        <authorList>
            <person name="Almutairi H."/>
            <person name="Urbaniak M.D."/>
            <person name="Bates M.D."/>
            <person name="Jariyapan N."/>
            <person name="Kwakye-Nuako G."/>
            <person name="Thomaz-Soccol V."/>
            <person name="Al-Salem W.S."/>
            <person name="Dillon R.J."/>
            <person name="Bates P.A."/>
            <person name="Gatherer D."/>
        </authorList>
    </citation>
    <scope>NUCLEOTIDE SEQUENCE [LARGE SCALE GENOMIC DNA]</scope>
</reference>
<dbReference type="KEGG" id="lmat:92515729"/>
<evidence type="ECO:0000256" key="1">
    <source>
        <dbReference type="SAM" id="MobiDB-lite"/>
    </source>
</evidence>
<comment type="caution">
    <text evidence="2">The sequence shown here is derived from an EMBL/GenBank/DDBJ whole genome shotgun (WGS) entry which is preliminary data.</text>
</comment>
<protein>
    <submittedName>
        <fullName evidence="2">Uncharacterized protein</fullName>
    </submittedName>
</protein>
<organism evidence="2 3">
    <name type="scientific">Leishmania martiniquensis</name>
    <dbReference type="NCBI Taxonomy" id="1580590"/>
    <lineage>
        <taxon>Eukaryota</taxon>
        <taxon>Discoba</taxon>
        <taxon>Euglenozoa</taxon>
        <taxon>Kinetoplastea</taxon>
        <taxon>Metakinetoplastina</taxon>
        <taxon>Trypanosomatida</taxon>
        <taxon>Trypanosomatidae</taxon>
        <taxon>Leishmaniinae</taxon>
        <taxon>Leishmania</taxon>
    </lineage>
</organism>
<feature type="compositionally biased region" description="Polar residues" evidence="1">
    <location>
        <begin position="562"/>
        <end position="576"/>
    </location>
</feature>
<feature type="compositionally biased region" description="Low complexity" evidence="1">
    <location>
        <begin position="150"/>
        <end position="167"/>
    </location>
</feature>
<dbReference type="AlphaFoldDB" id="A0A836KNN0"/>
<name>A0A836KNN0_9TRYP</name>
<feature type="region of interest" description="Disordered" evidence="1">
    <location>
        <begin position="149"/>
        <end position="176"/>
    </location>
</feature>
<feature type="region of interest" description="Disordered" evidence="1">
    <location>
        <begin position="517"/>
        <end position="608"/>
    </location>
</feature>
<gene>
    <name evidence="2" type="ORF">LSCM1_05774</name>
</gene>
<dbReference type="OrthoDB" id="273555at2759"/>
<evidence type="ECO:0000313" key="2">
    <source>
        <dbReference type="EMBL" id="KAG5482059.1"/>
    </source>
</evidence>
<proteinExistence type="predicted"/>